<dbReference type="SUPFAM" id="SSF54593">
    <property type="entry name" value="Glyoxalase/Bleomycin resistance protein/Dihydroxybiphenyl dioxygenase"/>
    <property type="match status" value="1"/>
</dbReference>
<keyword evidence="3" id="KW-1185">Reference proteome</keyword>
<accession>A0ABT4RDQ2</accession>
<feature type="domain" description="Glyoxalase/fosfomycin resistance/dioxygenase" evidence="1">
    <location>
        <begin position="8"/>
        <end position="105"/>
    </location>
</feature>
<dbReference type="InterPro" id="IPR004360">
    <property type="entry name" value="Glyas_Fos-R_dOase_dom"/>
</dbReference>
<proteinExistence type="predicted"/>
<dbReference type="EMBL" id="JAPCID010000005">
    <property type="protein sequence ID" value="MDA0136642.1"/>
    <property type="molecule type" value="Genomic_DNA"/>
</dbReference>
<dbReference type="Gene3D" id="3.10.180.10">
    <property type="entry name" value="2,3-Dihydroxybiphenyl 1,2-Dioxygenase, domain 1"/>
    <property type="match status" value="1"/>
</dbReference>
<gene>
    <name evidence="2" type="ORF">OJ962_03975</name>
</gene>
<name>A0ABT4RDQ2_9ACTN</name>
<organism evidence="2 3">
    <name type="scientific">Solirubrobacter deserti</name>
    <dbReference type="NCBI Taxonomy" id="2282478"/>
    <lineage>
        <taxon>Bacteria</taxon>
        <taxon>Bacillati</taxon>
        <taxon>Actinomycetota</taxon>
        <taxon>Thermoleophilia</taxon>
        <taxon>Solirubrobacterales</taxon>
        <taxon>Solirubrobacteraceae</taxon>
        <taxon>Solirubrobacter</taxon>
    </lineage>
</organism>
<dbReference type="InterPro" id="IPR029068">
    <property type="entry name" value="Glyas_Bleomycin-R_OHBP_Dase"/>
</dbReference>
<evidence type="ECO:0000259" key="1">
    <source>
        <dbReference type="Pfam" id="PF00903"/>
    </source>
</evidence>
<dbReference type="RefSeq" id="WP_202952247.1">
    <property type="nucleotide sequence ID" value="NZ_JAPCID010000005.1"/>
</dbReference>
<dbReference type="Proteomes" id="UP001147700">
    <property type="component" value="Unassembled WGS sequence"/>
</dbReference>
<evidence type="ECO:0000313" key="2">
    <source>
        <dbReference type="EMBL" id="MDA0136642.1"/>
    </source>
</evidence>
<reference evidence="2" key="1">
    <citation type="submission" date="2022-10" db="EMBL/GenBank/DDBJ databases">
        <title>The WGS of Solirubrobacter sp. CPCC 204708.</title>
        <authorList>
            <person name="Jiang Z."/>
        </authorList>
    </citation>
    <scope>NUCLEOTIDE SEQUENCE</scope>
    <source>
        <strain evidence="2">CPCC 204708</strain>
    </source>
</reference>
<evidence type="ECO:0000313" key="3">
    <source>
        <dbReference type="Proteomes" id="UP001147700"/>
    </source>
</evidence>
<sequence length="116" mass="12489">MKLQFMYLPTQDLAASLALYRDTLGLDEAWREGEDTVALALPGSDVALMIDAAPMPDWGPGPIFIVDDASAFHAQHDGAYDLTVPPFEIPGGQMSMFKDAGGNPVYVMDQSREAVG</sequence>
<dbReference type="Pfam" id="PF00903">
    <property type="entry name" value="Glyoxalase"/>
    <property type="match status" value="1"/>
</dbReference>
<protein>
    <recommendedName>
        <fullName evidence="1">Glyoxalase/fosfomycin resistance/dioxygenase domain-containing protein</fullName>
    </recommendedName>
</protein>
<comment type="caution">
    <text evidence="2">The sequence shown here is derived from an EMBL/GenBank/DDBJ whole genome shotgun (WGS) entry which is preliminary data.</text>
</comment>